<gene>
    <name evidence="1" type="ORF">SMRZ_LOCUS2235</name>
</gene>
<dbReference type="Proteomes" id="UP000277204">
    <property type="component" value="Unassembled WGS sequence"/>
</dbReference>
<dbReference type="GO" id="GO:0005524">
    <property type="term" value="F:ATP binding"/>
    <property type="evidence" value="ECO:0007669"/>
    <property type="project" value="InterPro"/>
</dbReference>
<dbReference type="EMBL" id="UZAI01000556">
    <property type="protein sequence ID" value="VDO54290.1"/>
    <property type="molecule type" value="Genomic_DNA"/>
</dbReference>
<evidence type="ECO:0000313" key="2">
    <source>
        <dbReference type="Proteomes" id="UP000277204"/>
    </source>
</evidence>
<protein>
    <submittedName>
        <fullName evidence="1">Uncharacterized protein</fullName>
    </submittedName>
</protein>
<organism evidence="1 2">
    <name type="scientific">Schistosoma margrebowiei</name>
    <dbReference type="NCBI Taxonomy" id="48269"/>
    <lineage>
        <taxon>Eukaryota</taxon>
        <taxon>Metazoa</taxon>
        <taxon>Spiralia</taxon>
        <taxon>Lophotrochozoa</taxon>
        <taxon>Platyhelminthes</taxon>
        <taxon>Trematoda</taxon>
        <taxon>Digenea</taxon>
        <taxon>Strigeidida</taxon>
        <taxon>Schistosomatoidea</taxon>
        <taxon>Schistosomatidae</taxon>
        <taxon>Schistosoma</taxon>
    </lineage>
</organism>
<accession>A0A183LEL0</accession>
<dbReference type="InterPro" id="IPR010339">
    <property type="entry name" value="TIP49_P-loop"/>
</dbReference>
<proteinExistence type="predicted"/>
<dbReference type="STRING" id="48269.A0A183LEL0"/>
<feature type="non-terminal residue" evidence="1">
    <location>
        <position position="1"/>
    </location>
</feature>
<keyword evidence="2" id="KW-1185">Reference proteome</keyword>
<dbReference type="Pfam" id="PF06068">
    <property type="entry name" value="TIP49"/>
    <property type="match status" value="1"/>
</dbReference>
<dbReference type="AlphaFoldDB" id="A0A183LEL0"/>
<name>A0A183LEL0_9TREM</name>
<sequence length="64" mass="7208">DIITTGRLSWKITGLGWSFTRRQQYDANGGQAKFIQCPEGGMKKREEVVHTVAIDEIDVVISRT</sequence>
<dbReference type="Gene3D" id="2.40.50.360">
    <property type="entry name" value="RuvB-like helicase, domain II"/>
    <property type="match status" value="1"/>
</dbReference>
<evidence type="ECO:0000313" key="1">
    <source>
        <dbReference type="EMBL" id="VDO54290.1"/>
    </source>
</evidence>
<dbReference type="InterPro" id="IPR042487">
    <property type="entry name" value="RuvBL1/2_DNA/RNA_bd_dom"/>
</dbReference>
<reference evidence="1 2" key="1">
    <citation type="submission" date="2018-11" db="EMBL/GenBank/DDBJ databases">
        <authorList>
            <consortium name="Pathogen Informatics"/>
        </authorList>
    </citation>
    <scope>NUCLEOTIDE SEQUENCE [LARGE SCALE GENOMIC DNA]</scope>
    <source>
        <strain evidence="1 2">Zambia</strain>
    </source>
</reference>